<organism evidence="7 8">
    <name type="scientific">Methanoculleus methanifontis</name>
    <dbReference type="NCBI Taxonomy" id="2584086"/>
    <lineage>
        <taxon>Archaea</taxon>
        <taxon>Methanobacteriati</taxon>
        <taxon>Methanobacteriota</taxon>
        <taxon>Stenosarchaea group</taxon>
        <taxon>Methanomicrobia</taxon>
        <taxon>Methanomicrobiales</taxon>
        <taxon>Methanomicrobiaceae</taxon>
        <taxon>Methanoculleus</taxon>
    </lineage>
</organism>
<dbReference type="Pfam" id="PF04893">
    <property type="entry name" value="Yip1"/>
    <property type="match status" value="1"/>
</dbReference>
<keyword evidence="3 5" id="KW-1133">Transmembrane helix</keyword>
<sequence>MAIVGRLKGIIINPIETFRDAKEDNIGKALTYFLFIVSIDLIILGLLIMAALIADLYYYGIPLETHLTSGITLIIYMAVGWFIVLGIASVLVHFVVGRLIGGNGWEETVKAVAYSATPLVLLGWLPIFIHGIPILPLIGIVWSLVLCIIGIREFHDTTTWRAAVAAILSVFIIFALVLLFFTKNQNSSNKH</sequence>
<feature type="transmembrane region" description="Helical" evidence="5">
    <location>
        <begin position="29"/>
        <end position="53"/>
    </location>
</feature>
<protein>
    <submittedName>
        <fullName evidence="7">YIP1 family protein</fullName>
    </submittedName>
</protein>
<evidence type="ECO:0000256" key="5">
    <source>
        <dbReference type="SAM" id="Phobius"/>
    </source>
</evidence>
<dbReference type="EMBL" id="VCYI01000012">
    <property type="protein sequence ID" value="MDN7013328.1"/>
    <property type="molecule type" value="Genomic_DNA"/>
</dbReference>
<evidence type="ECO:0000256" key="3">
    <source>
        <dbReference type="ARBA" id="ARBA00022989"/>
    </source>
</evidence>
<proteinExistence type="predicted"/>
<evidence type="ECO:0000256" key="1">
    <source>
        <dbReference type="ARBA" id="ARBA00004141"/>
    </source>
</evidence>
<feature type="transmembrane region" description="Helical" evidence="5">
    <location>
        <begin position="73"/>
        <end position="96"/>
    </location>
</feature>
<evidence type="ECO:0000256" key="2">
    <source>
        <dbReference type="ARBA" id="ARBA00022692"/>
    </source>
</evidence>
<keyword evidence="2 5" id="KW-0812">Transmembrane</keyword>
<evidence type="ECO:0000259" key="6">
    <source>
        <dbReference type="Pfam" id="PF04893"/>
    </source>
</evidence>
<dbReference type="Proteomes" id="UP001168423">
    <property type="component" value="Unassembled WGS sequence"/>
</dbReference>
<name>A0ABT8M3D5_9EURY</name>
<reference evidence="7" key="1">
    <citation type="submission" date="2019-05" db="EMBL/GenBank/DDBJ databases">
        <title>Isolation and characterization of methanogens from the cold seep sediment at Four-Way Closure Ridge.</title>
        <authorList>
            <person name="You Y.-T."/>
            <person name="Chen S.-C."/>
            <person name="Zhang W.-L."/>
            <person name="Lai M.-C."/>
        </authorList>
    </citation>
    <scope>NUCLEOTIDE SEQUENCE</scope>
    <source>
        <strain evidence="7">FWC-SCC3</strain>
    </source>
</reference>
<feature type="transmembrane region" description="Helical" evidence="5">
    <location>
        <begin position="163"/>
        <end position="181"/>
    </location>
</feature>
<dbReference type="RefSeq" id="WP_301677915.1">
    <property type="nucleotide sequence ID" value="NZ_VCYI01000012.1"/>
</dbReference>
<dbReference type="InterPro" id="IPR006977">
    <property type="entry name" value="Yip1_dom"/>
</dbReference>
<evidence type="ECO:0000256" key="4">
    <source>
        <dbReference type="ARBA" id="ARBA00023136"/>
    </source>
</evidence>
<keyword evidence="8" id="KW-1185">Reference proteome</keyword>
<evidence type="ECO:0000313" key="8">
    <source>
        <dbReference type="Proteomes" id="UP001168423"/>
    </source>
</evidence>
<comment type="caution">
    <text evidence="7">The sequence shown here is derived from an EMBL/GenBank/DDBJ whole genome shotgun (WGS) entry which is preliminary data.</text>
</comment>
<comment type="subcellular location">
    <subcellularLocation>
        <location evidence="1">Membrane</location>
        <topology evidence="1">Multi-pass membrane protein</topology>
    </subcellularLocation>
</comment>
<gene>
    <name evidence="7" type="ORF">FGW20_09800</name>
</gene>
<accession>A0ABT8M3D5</accession>
<keyword evidence="4 5" id="KW-0472">Membrane</keyword>
<feature type="domain" description="Yip1" evidence="6">
    <location>
        <begin position="8"/>
        <end position="178"/>
    </location>
</feature>
<evidence type="ECO:0000313" key="7">
    <source>
        <dbReference type="EMBL" id="MDN7013328.1"/>
    </source>
</evidence>